<dbReference type="PANTHER" id="PTHR30273">
    <property type="entry name" value="PERIPLASMIC SIGNAL SENSOR AND SIGMA FACTOR ACTIVATOR FECR-RELATED"/>
    <property type="match status" value="1"/>
</dbReference>
<evidence type="ECO:0000259" key="2">
    <source>
        <dbReference type="Pfam" id="PF04773"/>
    </source>
</evidence>
<gene>
    <name evidence="5" type="ORF">CWI73_02570</name>
</gene>
<feature type="transmembrane region" description="Helical" evidence="1">
    <location>
        <begin position="71"/>
        <end position="96"/>
    </location>
</feature>
<dbReference type="InterPro" id="IPR006860">
    <property type="entry name" value="FecR"/>
</dbReference>
<dbReference type="InterPro" id="IPR012373">
    <property type="entry name" value="Ferrdict_sens_TM"/>
</dbReference>
<reference evidence="5 6" key="1">
    <citation type="journal article" date="2011" name="Front. Microbiol.">
        <title>Genomic signatures of strain selection and enhancement in Bacillus atrophaeus var. globigii, a historical biowarfare simulant.</title>
        <authorList>
            <person name="Gibbons H.S."/>
            <person name="Broomall S.M."/>
            <person name="McNew L.A."/>
            <person name="Daligault H."/>
            <person name="Chapman C."/>
            <person name="Bruce D."/>
            <person name="Karavis M."/>
            <person name="Krepps M."/>
            <person name="McGregor P.A."/>
            <person name="Hong C."/>
            <person name="Park K.H."/>
            <person name="Akmal A."/>
            <person name="Feldman A."/>
            <person name="Lin J.S."/>
            <person name="Chang W.E."/>
            <person name="Higgs B.W."/>
            <person name="Demirev P."/>
            <person name="Lindquist J."/>
            <person name="Liem A."/>
            <person name="Fochler E."/>
            <person name="Read T.D."/>
            <person name="Tapia R."/>
            <person name="Johnson S."/>
            <person name="Bishop-Lilly K.A."/>
            <person name="Detter C."/>
            <person name="Han C."/>
            <person name="Sozhamannan S."/>
            <person name="Rosenzweig C.N."/>
            <person name="Skowronski E.W."/>
        </authorList>
    </citation>
    <scope>NUCLEOTIDE SEQUENCE [LARGE SCALE GENOMIC DNA]</scope>
    <source>
        <strain evidence="5 6">TPS4-2</strain>
    </source>
</reference>
<feature type="domain" description="Protein FecR C-terminal" evidence="4">
    <location>
        <begin position="264"/>
        <end position="329"/>
    </location>
</feature>
<feature type="domain" description="FecR N-terminal" evidence="3">
    <location>
        <begin position="9"/>
        <end position="48"/>
    </location>
</feature>
<dbReference type="Gene3D" id="3.55.50.30">
    <property type="match status" value="1"/>
</dbReference>
<dbReference type="EMBL" id="PIQA01000001">
    <property type="protein sequence ID" value="RUO67760.1"/>
    <property type="molecule type" value="Genomic_DNA"/>
</dbReference>
<dbReference type="Pfam" id="PF16220">
    <property type="entry name" value="DUF4880"/>
    <property type="match status" value="1"/>
</dbReference>
<keyword evidence="1" id="KW-0812">Transmembrane</keyword>
<name>A0A432YWQ4_9GAMM</name>
<keyword evidence="1" id="KW-1133">Transmembrane helix</keyword>
<dbReference type="Proteomes" id="UP000288361">
    <property type="component" value="Unassembled WGS sequence"/>
</dbReference>
<evidence type="ECO:0000259" key="3">
    <source>
        <dbReference type="Pfam" id="PF16220"/>
    </source>
</evidence>
<dbReference type="PANTHER" id="PTHR30273:SF2">
    <property type="entry name" value="PROTEIN FECR"/>
    <property type="match status" value="1"/>
</dbReference>
<keyword evidence="1" id="KW-0472">Membrane</keyword>
<evidence type="ECO:0000313" key="6">
    <source>
        <dbReference type="Proteomes" id="UP000288361"/>
    </source>
</evidence>
<accession>A0A432YWQ4</accession>
<evidence type="ECO:0000256" key="1">
    <source>
        <dbReference type="SAM" id="Phobius"/>
    </source>
</evidence>
<dbReference type="AlphaFoldDB" id="A0A432YWQ4"/>
<sequence length="334" mass="38131">MSRDNQLQRQAAYYVTRLFSGELTADEEREIQNWRKESASHEREFNAMLTIWQRSETVYRSVNRASIVKRAFALAASIVLTSITVYLLVNALPAFLPASQNVQPDQLVKNERHNEVIMRQPFRSSIGEIRKIELPDGSTVTLNTDSDIFVTLTNEKRLVKLRRGEVFFNIQKEQSRPFIIDTGEQKVTVLGTRFTVRKNAAEDAVKVSVIEGVVEFETLQTDSKHQTQLLTSGDIATYQNQTKKISLTRLSTRSIQPGWIQGVLRFDNTPLPEVIAELNRYRSTKIKIAFTQQEQLRISGVFHLHNSDSVLNAITATLPVKIRKTENSIELLKK</sequence>
<evidence type="ECO:0008006" key="7">
    <source>
        <dbReference type="Google" id="ProtNLM"/>
    </source>
</evidence>
<dbReference type="Gene3D" id="2.60.120.1440">
    <property type="match status" value="1"/>
</dbReference>
<dbReference type="InterPro" id="IPR032508">
    <property type="entry name" value="FecR_C"/>
</dbReference>
<dbReference type="Pfam" id="PF16344">
    <property type="entry name" value="FecR_C"/>
    <property type="match status" value="1"/>
</dbReference>
<feature type="domain" description="FecR protein" evidence="2">
    <location>
        <begin position="124"/>
        <end position="215"/>
    </location>
</feature>
<dbReference type="RefSeq" id="WP_126751406.1">
    <property type="nucleotide sequence ID" value="NZ_JBHUMT010000016.1"/>
</dbReference>
<dbReference type="GO" id="GO:0016989">
    <property type="term" value="F:sigma factor antagonist activity"/>
    <property type="evidence" value="ECO:0007669"/>
    <property type="project" value="TreeGrafter"/>
</dbReference>
<dbReference type="InterPro" id="IPR032623">
    <property type="entry name" value="FecR_N"/>
</dbReference>
<evidence type="ECO:0000313" key="5">
    <source>
        <dbReference type="EMBL" id="RUO67760.1"/>
    </source>
</evidence>
<dbReference type="PIRSF" id="PIRSF018266">
    <property type="entry name" value="FecR"/>
    <property type="match status" value="1"/>
</dbReference>
<proteinExistence type="predicted"/>
<comment type="caution">
    <text evidence="5">The sequence shown here is derived from an EMBL/GenBank/DDBJ whole genome shotgun (WGS) entry which is preliminary data.</text>
</comment>
<dbReference type="Pfam" id="PF04773">
    <property type="entry name" value="FecR"/>
    <property type="match status" value="1"/>
</dbReference>
<protein>
    <recommendedName>
        <fullName evidence="7">FecR protein domain-containing protein</fullName>
    </recommendedName>
</protein>
<evidence type="ECO:0000259" key="4">
    <source>
        <dbReference type="Pfam" id="PF16344"/>
    </source>
</evidence>
<organism evidence="5 6">
    <name type="scientific">Idiomarina piscisalsi</name>
    <dbReference type="NCBI Taxonomy" id="1096243"/>
    <lineage>
        <taxon>Bacteria</taxon>
        <taxon>Pseudomonadati</taxon>
        <taxon>Pseudomonadota</taxon>
        <taxon>Gammaproteobacteria</taxon>
        <taxon>Alteromonadales</taxon>
        <taxon>Idiomarinaceae</taxon>
        <taxon>Idiomarina</taxon>
    </lineage>
</organism>